<comment type="caution">
    <text evidence="2">The sequence shown here is derived from an EMBL/GenBank/DDBJ whole genome shotgun (WGS) entry which is preliminary data.</text>
</comment>
<evidence type="ECO:0000313" key="3">
    <source>
        <dbReference type="Proteomes" id="UP001180715"/>
    </source>
</evidence>
<gene>
    <name evidence="2" type="ORF">J2S67_001263</name>
</gene>
<accession>A0ABU1Z048</accession>
<dbReference type="RefSeq" id="WP_070491079.1">
    <property type="nucleotide sequence ID" value="NZ_JAVDXX010000001.1"/>
</dbReference>
<dbReference type="InterPro" id="IPR053853">
    <property type="entry name" value="FitA-like_RHH"/>
</dbReference>
<dbReference type="InterPro" id="IPR010985">
    <property type="entry name" value="Ribbon_hlx_hlx"/>
</dbReference>
<name>A0ABU1Z048_9MICC</name>
<dbReference type="Gene3D" id="1.10.1220.10">
    <property type="entry name" value="Met repressor-like"/>
    <property type="match status" value="1"/>
</dbReference>
<dbReference type="SUPFAM" id="SSF47598">
    <property type="entry name" value="Ribbon-helix-helix"/>
    <property type="match status" value="1"/>
</dbReference>
<dbReference type="EMBL" id="JAVDXX010000001">
    <property type="protein sequence ID" value="MDR7293995.1"/>
    <property type="molecule type" value="Genomic_DNA"/>
</dbReference>
<feature type="domain" description="Antitoxin FitA-like ribbon-helix-helix" evidence="1">
    <location>
        <begin position="2"/>
        <end position="40"/>
    </location>
</feature>
<organism evidence="2 3">
    <name type="scientific">Pseudoglutamicibacter albus</name>
    <dbReference type="NCBI Taxonomy" id="98671"/>
    <lineage>
        <taxon>Bacteria</taxon>
        <taxon>Bacillati</taxon>
        <taxon>Actinomycetota</taxon>
        <taxon>Actinomycetes</taxon>
        <taxon>Micrococcales</taxon>
        <taxon>Micrococcaceae</taxon>
        <taxon>Pseudoglutamicibacter</taxon>
    </lineage>
</organism>
<proteinExistence type="predicted"/>
<evidence type="ECO:0000313" key="2">
    <source>
        <dbReference type="EMBL" id="MDR7293995.1"/>
    </source>
</evidence>
<dbReference type="Proteomes" id="UP001180715">
    <property type="component" value="Unassembled WGS sequence"/>
</dbReference>
<keyword evidence="3" id="KW-1185">Reference proteome</keyword>
<dbReference type="Pfam" id="PF22513">
    <property type="entry name" value="FitA-like_RHH"/>
    <property type="match status" value="1"/>
</dbReference>
<evidence type="ECO:0000259" key="1">
    <source>
        <dbReference type="Pfam" id="PF22513"/>
    </source>
</evidence>
<sequence length="77" mass="8152">MPSIVVRGLDDHVKAQIAAQAKANGQSMDGEVRAILTKAARRPHIGAVLLNVAQDRGGVKGLPIPTRDDVARVANFE</sequence>
<reference evidence="2" key="1">
    <citation type="submission" date="2023-07" db="EMBL/GenBank/DDBJ databases">
        <title>Sequencing the genomes of 1000 actinobacteria strains.</title>
        <authorList>
            <person name="Klenk H.-P."/>
        </authorList>
    </citation>
    <scope>NUCLEOTIDE SEQUENCE</scope>
    <source>
        <strain evidence="2">DSM 13068</strain>
    </source>
</reference>
<dbReference type="InterPro" id="IPR013321">
    <property type="entry name" value="Arc_rbn_hlx_hlx"/>
</dbReference>
<protein>
    <submittedName>
        <fullName evidence="2">Plasmid stability protein</fullName>
    </submittedName>
</protein>